<evidence type="ECO:0000313" key="4">
    <source>
        <dbReference type="Proteomes" id="UP001596312"/>
    </source>
</evidence>
<evidence type="ECO:0000313" key="3">
    <source>
        <dbReference type="EMBL" id="MFC6904570.1"/>
    </source>
</evidence>
<dbReference type="Proteomes" id="UP001596312">
    <property type="component" value="Unassembled WGS sequence"/>
</dbReference>
<accession>A0ABD5V3F0</accession>
<dbReference type="InterPro" id="IPR057527">
    <property type="entry name" value="HVO_A0261-like_N"/>
</dbReference>
<evidence type="ECO:0000259" key="2">
    <source>
        <dbReference type="Pfam" id="PF25213"/>
    </source>
</evidence>
<dbReference type="AlphaFoldDB" id="A0ABD5V3F0"/>
<keyword evidence="4" id="KW-1185">Reference proteome</keyword>
<dbReference type="InterPro" id="IPR013561">
    <property type="entry name" value="FilR1_middle_dom"/>
</dbReference>
<feature type="domain" description="HVO-A0261-like N-terminal" evidence="2">
    <location>
        <begin position="14"/>
        <end position="81"/>
    </location>
</feature>
<gene>
    <name evidence="3" type="ORF">ACFQGH_05085</name>
</gene>
<dbReference type="Pfam" id="PF25213">
    <property type="entry name" value="HVO_A0261_N"/>
    <property type="match status" value="1"/>
</dbReference>
<dbReference type="Gene3D" id="1.10.10.10">
    <property type="entry name" value="Winged helix-like DNA-binding domain superfamily/Winged helix DNA-binding domain"/>
    <property type="match status" value="1"/>
</dbReference>
<dbReference type="InterPro" id="IPR036390">
    <property type="entry name" value="WH_DNA-bd_sf"/>
</dbReference>
<dbReference type="Pfam" id="PF08350">
    <property type="entry name" value="FilR1_middle"/>
    <property type="match status" value="1"/>
</dbReference>
<proteinExistence type="predicted"/>
<dbReference type="SUPFAM" id="SSF46785">
    <property type="entry name" value="Winged helix' DNA-binding domain"/>
    <property type="match status" value="1"/>
</dbReference>
<name>A0ABD5V3F0_9EURY</name>
<dbReference type="EMBL" id="JBHSXQ010000001">
    <property type="protein sequence ID" value="MFC6904570.1"/>
    <property type="molecule type" value="Genomic_DNA"/>
</dbReference>
<protein>
    <submittedName>
        <fullName evidence="3">HTH domain-containing protein</fullName>
    </submittedName>
</protein>
<organism evidence="3 4">
    <name type="scientific">Halalkalicoccus tibetensis</name>
    <dbReference type="NCBI Taxonomy" id="175632"/>
    <lineage>
        <taxon>Archaea</taxon>
        <taxon>Methanobacteriati</taxon>
        <taxon>Methanobacteriota</taxon>
        <taxon>Stenosarchaea group</taxon>
        <taxon>Halobacteria</taxon>
        <taxon>Halobacteriales</taxon>
        <taxon>Halococcaceae</taxon>
        <taxon>Halalkalicoccus</taxon>
    </lineage>
</organism>
<comment type="caution">
    <text evidence="3">The sequence shown here is derived from an EMBL/GenBank/DDBJ whole genome shotgun (WGS) entry which is preliminary data.</text>
</comment>
<evidence type="ECO:0000259" key="1">
    <source>
        <dbReference type="Pfam" id="PF08350"/>
    </source>
</evidence>
<dbReference type="RefSeq" id="WP_340603074.1">
    <property type="nucleotide sequence ID" value="NZ_JBBMXV010000001.1"/>
</dbReference>
<reference evidence="3 4" key="1">
    <citation type="journal article" date="2019" name="Int. J. Syst. Evol. Microbiol.">
        <title>The Global Catalogue of Microorganisms (GCM) 10K type strain sequencing project: providing services to taxonomists for standard genome sequencing and annotation.</title>
        <authorList>
            <consortium name="The Broad Institute Genomics Platform"/>
            <consortium name="The Broad Institute Genome Sequencing Center for Infectious Disease"/>
            <person name="Wu L."/>
            <person name="Ma J."/>
        </authorList>
    </citation>
    <scope>NUCLEOTIDE SEQUENCE [LARGE SCALE GENOMIC DNA]</scope>
    <source>
        <strain evidence="3 4">CGMCC 1.3240</strain>
    </source>
</reference>
<feature type="domain" description="Methanogenesis regulatory protein FilR1 middle" evidence="1">
    <location>
        <begin position="121"/>
        <end position="250"/>
    </location>
</feature>
<sequence length="257" mass="29054">MDRPEIADALRCLVDNAELVEAIHRGTERKRDLAEALGVSTQTIYRRTRQLREYRLVEKSSKGYRLTPIGELHARMISDAQDVSERIYAGERLFSDLGGGVSIPHWLLKDAEIIYPTRNKPHEPLERIREKLAETTNLRGVVSTVIPEHITYSAERLAEGSLRAEIVFTPACIDELETEFPTVFARSLGRDSLTLWETARSVEFDLLFCAEQGWVGIRVYDGVGRLSGVVYTESEPAAEWTGGIYRTYRNTARPLSA</sequence>
<dbReference type="InterPro" id="IPR036388">
    <property type="entry name" value="WH-like_DNA-bd_sf"/>
</dbReference>